<feature type="region of interest" description="Disordered" evidence="10">
    <location>
        <begin position="396"/>
        <end position="430"/>
    </location>
</feature>
<comment type="similarity">
    <text evidence="2">Belongs to the Casparian strip membrane proteins (CASP) family.</text>
</comment>
<evidence type="ECO:0000256" key="1">
    <source>
        <dbReference type="ARBA" id="ARBA00004651"/>
    </source>
</evidence>
<dbReference type="InterPro" id="IPR011032">
    <property type="entry name" value="GroES-like_sf"/>
</dbReference>
<keyword evidence="14" id="KW-1185">Reference proteome</keyword>
<evidence type="ECO:0000313" key="14">
    <source>
        <dbReference type="Proteomes" id="UP000243459"/>
    </source>
</evidence>
<dbReference type="CDD" id="cd05289">
    <property type="entry name" value="MDR_like_2"/>
    <property type="match status" value="1"/>
</dbReference>
<evidence type="ECO:0000256" key="5">
    <source>
        <dbReference type="ARBA" id="ARBA00022692"/>
    </source>
</evidence>
<evidence type="ECO:0000256" key="2">
    <source>
        <dbReference type="ARBA" id="ARBA00007651"/>
    </source>
</evidence>
<dbReference type="Pfam" id="PF04535">
    <property type="entry name" value="CASP_dom"/>
    <property type="match status" value="1"/>
</dbReference>
<accession>A0A5P1FTY3</accession>
<evidence type="ECO:0000256" key="7">
    <source>
        <dbReference type="ARBA" id="ARBA00023002"/>
    </source>
</evidence>
<dbReference type="SMART" id="SM00829">
    <property type="entry name" value="PKS_ER"/>
    <property type="match status" value="1"/>
</dbReference>
<dbReference type="SUPFAM" id="SSF50129">
    <property type="entry name" value="GroES-like"/>
    <property type="match status" value="1"/>
</dbReference>
<dbReference type="InterPro" id="IPR006702">
    <property type="entry name" value="CASP_dom"/>
</dbReference>
<dbReference type="GO" id="GO:0016628">
    <property type="term" value="F:oxidoreductase activity, acting on the CH-CH group of donors, NAD or NADP as acceptor"/>
    <property type="evidence" value="ECO:0007669"/>
    <property type="project" value="InterPro"/>
</dbReference>
<dbReference type="Gene3D" id="3.40.50.720">
    <property type="entry name" value="NAD(P)-binding Rossmann-like Domain"/>
    <property type="match status" value="1"/>
</dbReference>
<feature type="transmembrane region" description="Helical" evidence="11">
    <location>
        <begin position="329"/>
        <end position="346"/>
    </location>
</feature>
<dbReference type="Gramene" id="ONK81785">
    <property type="protein sequence ID" value="ONK81785"/>
    <property type="gene ID" value="A4U43_C01F32850"/>
</dbReference>
<evidence type="ECO:0000256" key="3">
    <source>
        <dbReference type="ARBA" id="ARBA00010371"/>
    </source>
</evidence>
<dbReference type="AlphaFoldDB" id="A0A5P1FTY3"/>
<feature type="region of interest" description="Disordered" evidence="10">
    <location>
        <begin position="33"/>
        <end position="54"/>
    </location>
</feature>
<comment type="subcellular location">
    <subcellularLocation>
        <location evidence="1">Cell membrane</location>
        <topology evidence="1">Multi-pass membrane protein</topology>
    </subcellularLocation>
</comment>
<dbReference type="SUPFAM" id="SSF51735">
    <property type="entry name" value="NAD(P)-binding Rossmann-fold domains"/>
    <property type="match status" value="1"/>
</dbReference>
<keyword evidence="5 11" id="KW-0812">Transmembrane</keyword>
<keyword evidence="4" id="KW-1003">Cell membrane</keyword>
<dbReference type="PANTHER" id="PTHR44573">
    <property type="entry name" value="NADPH-DEPENDENT ALKENAL/ONE OXIDOREDUCTASE, CHLOROPLASTIC"/>
    <property type="match status" value="1"/>
</dbReference>
<feature type="domain" description="Enoyl reductase (ER)" evidence="12">
    <location>
        <begin position="480"/>
        <end position="775"/>
    </location>
</feature>
<sequence>MNSGHIVPEYSFLDARGLGAFERKGLDSINEVYSSDSLSPNIKPPPIDDGTPNESVADVFVRAAAVAASPESSPSRSSKDSRATVPRSASIREEAVTGSPARVPRAAGIRDEAVTGSPVRVPRAAGIRGEAVTGSPVSSPSRSSSKDGWAVVPRAASLRDEALSGSPVSSPQRGAKEDKESRYEKTNSFSSVSSFRSSHRDAENPTASSPRYKDTVTGSPTIGPMTVASILRSPFSNVAADDPSLQKATSPMVPVVNHMVSRETTSDVGGRGGRGSMWVESGTSRQPTMRIAAIGLRILTLILSMISFSVMAADKTSGWDGDSFDRYREFRYCLSVNVLVFVYSLFQGYAQIHHKMMKKPIMSRPVSYFFNFFMDQILAYLLISASSSAASRNGDKASSVAVENKEAPPSSLRRSLSTTPPPKLTATDLSPGRINITSRRREQQHWVVSASSSSQTETASAVGSTVVPSKMKAWVYDEYGGASVLRFDEGVSVPAVEEDQVLVKVAAAALNPVDFKRRLGKFKATDSPLPTVPGYDVAGVVVKVGNRVKGLKEGDEVYGNINEKALEDPKQFGSLAEYTSVEEKLIALKPKNLDFAQAAGLPLAIETANEGLEKAGFSAGKSILVLGGAGGVGSLVVQLAKQVFGASKVAATASTGKIELLKSLGVDLAIDYTKENFEELTEKFDVVYDTVGQGEKAVKAVKEGGSVVVLTGAVSPPGFRFVVTSDGAALTKLNPFLESGKIKPVIDPKGPFPFSKLVDAFSYLETGRATGKVVIYPIP</sequence>
<evidence type="ECO:0000256" key="10">
    <source>
        <dbReference type="SAM" id="MobiDB-lite"/>
    </source>
</evidence>
<feature type="region of interest" description="Disordered" evidence="10">
    <location>
        <begin position="67"/>
        <end position="220"/>
    </location>
</feature>
<evidence type="ECO:0000256" key="4">
    <source>
        <dbReference type="ARBA" id="ARBA00022475"/>
    </source>
</evidence>
<dbReference type="GO" id="GO:0005886">
    <property type="term" value="C:plasma membrane"/>
    <property type="evidence" value="ECO:0007669"/>
    <property type="project" value="UniProtKB-SubCell"/>
</dbReference>
<evidence type="ECO:0000256" key="6">
    <source>
        <dbReference type="ARBA" id="ARBA00022989"/>
    </source>
</evidence>
<keyword evidence="7" id="KW-0560">Oxidoreductase</keyword>
<keyword evidence="9 11" id="KW-0472">Membrane</keyword>
<evidence type="ECO:0000256" key="9">
    <source>
        <dbReference type="ARBA" id="ARBA00023136"/>
    </source>
</evidence>
<keyword evidence="6 11" id="KW-1133">Transmembrane helix</keyword>
<dbReference type="EMBL" id="CM007381">
    <property type="protein sequence ID" value="ONK81785.1"/>
    <property type="molecule type" value="Genomic_DNA"/>
</dbReference>
<dbReference type="Pfam" id="PF13602">
    <property type="entry name" value="ADH_zinc_N_2"/>
    <property type="match status" value="1"/>
</dbReference>
<gene>
    <name evidence="13" type="ORF">A4U43_C01F32850</name>
</gene>
<reference evidence="14" key="1">
    <citation type="journal article" date="2017" name="Nat. Commun.">
        <title>The asparagus genome sheds light on the origin and evolution of a young Y chromosome.</title>
        <authorList>
            <person name="Harkess A."/>
            <person name="Zhou J."/>
            <person name="Xu C."/>
            <person name="Bowers J.E."/>
            <person name="Van der Hulst R."/>
            <person name="Ayyampalayam S."/>
            <person name="Mercati F."/>
            <person name="Riccardi P."/>
            <person name="McKain M.R."/>
            <person name="Kakrana A."/>
            <person name="Tang H."/>
            <person name="Ray J."/>
            <person name="Groenendijk J."/>
            <person name="Arikit S."/>
            <person name="Mathioni S.M."/>
            <person name="Nakano M."/>
            <person name="Shan H."/>
            <person name="Telgmann-Rauber A."/>
            <person name="Kanno A."/>
            <person name="Yue Z."/>
            <person name="Chen H."/>
            <person name="Li W."/>
            <person name="Chen Y."/>
            <person name="Xu X."/>
            <person name="Zhang Y."/>
            <person name="Luo S."/>
            <person name="Chen H."/>
            <person name="Gao J."/>
            <person name="Mao Z."/>
            <person name="Pires J.C."/>
            <person name="Luo M."/>
            <person name="Kudrna D."/>
            <person name="Wing R.A."/>
            <person name="Meyers B.C."/>
            <person name="Yi K."/>
            <person name="Kong H."/>
            <person name="Lavrijsen P."/>
            <person name="Sunseri F."/>
            <person name="Falavigna A."/>
            <person name="Ye Y."/>
            <person name="Leebens-Mack J.H."/>
            <person name="Chen G."/>
        </authorList>
    </citation>
    <scope>NUCLEOTIDE SEQUENCE [LARGE SCALE GENOMIC DNA]</scope>
    <source>
        <strain evidence="14">cv. DH0086</strain>
    </source>
</reference>
<dbReference type="InterPro" id="IPR036291">
    <property type="entry name" value="NAD(P)-bd_dom_sf"/>
</dbReference>
<protein>
    <recommendedName>
        <fullName evidence="12">Enoyl reductase (ER) domain-containing protein</fullName>
    </recommendedName>
</protein>
<dbReference type="Proteomes" id="UP000243459">
    <property type="component" value="Chromosome 1"/>
</dbReference>
<evidence type="ECO:0000256" key="11">
    <source>
        <dbReference type="SAM" id="Phobius"/>
    </source>
</evidence>
<name>A0A5P1FTY3_ASPOF</name>
<dbReference type="PROSITE" id="PS01162">
    <property type="entry name" value="QOR_ZETA_CRYSTAL"/>
    <property type="match status" value="1"/>
</dbReference>
<evidence type="ECO:0000259" key="12">
    <source>
        <dbReference type="SMART" id="SM00829"/>
    </source>
</evidence>
<feature type="compositionally biased region" description="Basic and acidic residues" evidence="10">
    <location>
        <begin position="174"/>
        <end position="185"/>
    </location>
</feature>
<feature type="compositionally biased region" description="Low complexity" evidence="10">
    <location>
        <begin position="67"/>
        <end position="76"/>
    </location>
</feature>
<evidence type="ECO:0000256" key="8">
    <source>
        <dbReference type="ARBA" id="ARBA00023027"/>
    </source>
</evidence>
<evidence type="ECO:0000313" key="13">
    <source>
        <dbReference type="EMBL" id="ONK81785.1"/>
    </source>
</evidence>
<comment type="similarity">
    <text evidence="3">Belongs to the zinc-containing alcohol dehydrogenase family. Quinone oxidoreductase subfamily.</text>
</comment>
<dbReference type="Pfam" id="PF08240">
    <property type="entry name" value="ADH_N"/>
    <property type="match status" value="1"/>
</dbReference>
<dbReference type="InterPro" id="IPR020843">
    <property type="entry name" value="ER"/>
</dbReference>
<dbReference type="InterPro" id="IPR013154">
    <property type="entry name" value="ADH-like_N"/>
</dbReference>
<dbReference type="InterPro" id="IPR044626">
    <property type="entry name" value="AOR-like"/>
</dbReference>
<organism evidence="13 14">
    <name type="scientific">Asparagus officinalis</name>
    <name type="common">Garden asparagus</name>
    <dbReference type="NCBI Taxonomy" id="4686"/>
    <lineage>
        <taxon>Eukaryota</taxon>
        <taxon>Viridiplantae</taxon>
        <taxon>Streptophyta</taxon>
        <taxon>Embryophyta</taxon>
        <taxon>Tracheophyta</taxon>
        <taxon>Spermatophyta</taxon>
        <taxon>Magnoliopsida</taxon>
        <taxon>Liliopsida</taxon>
        <taxon>Asparagales</taxon>
        <taxon>Asparagaceae</taxon>
        <taxon>Asparagoideae</taxon>
        <taxon>Asparagus</taxon>
    </lineage>
</organism>
<proteinExistence type="inferred from homology"/>
<feature type="transmembrane region" description="Helical" evidence="11">
    <location>
        <begin position="294"/>
        <end position="313"/>
    </location>
</feature>
<keyword evidence="8" id="KW-0520">NAD</keyword>
<dbReference type="Gene3D" id="3.90.180.10">
    <property type="entry name" value="Medium-chain alcohol dehydrogenases, catalytic domain"/>
    <property type="match status" value="1"/>
</dbReference>
<dbReference type="GO" id="GO:0008270">
    <property type="term" value="F:zinc ion binding"/>
    <property type="evidence" value="ECO:0007669"/>
    <property type="project" value="InterPro"/>
</dbReference>
<dbReference type="InterPro" id="IPR002364">
    <property type="entry name" value="Quin_OxRdtase/zeta-crystal_CS"/>
</dbReference>
<dbReference type="PANTHER" id="PTHR44573:SF1">
    <property type="entry name" value="NADPH-DEPENDENT ALKENAL_ONE OXIDOREDUCTASE, CHLOROPLASTIC"/>
    <property type="match status" value="1"/>
</dbReference>